<evidence type="ECO:0000259" key="2">
    <source>
        <dbReference type="Pfam" id="PF03009"/>
    </source>
</evidence>
<keyword evidence="4" id="KW-1185">Reference proteome</keyword>
<gene>
    <name evidence="3" type="primary">glpQ1_2</name>
    <name evidence="3" type="ORF">ENKNEFLB_00787</name>
</gene>
<dbReference type="EC" id="3.1.4.46" evidence="3"/>
<feature type="domain" description="GP-PDE" evidence="2">
    <location>
        <begin position="46"/>
        <end position="256"/>
    </location>
</feature>
<dbReference type="InterPro" id="IPR030395">
    <property type="entry name" value="GP_PDE_dom"/>
</dbReference>
<feature type="chain" id="PRO_5046052110" evidence="1">
    <location>
        <begin position="34"/>
        <end position="346"/>
    </location>
</feature>
<protein>
    <submittedName>
        <fullName evidence="3">Glycerophosphodiester phosphodiesterase 1</fullName>
        <ecNumber evidence="3">3.1.4.46</ecNumber>
    </submittedName>
</protein>
<sequence length="346" mass="37711">MSFAIRGTAALASAALTAGMAAGSLAAAPTATAAPTSCDSLEVIAHRGDDTRGIDQNTVAAYDKVNRNGYSIEADVWVDAEQVLWMFHDRSTFKSTGTPGLINQMTTAEVEALRYRKAGSPLLKLEDAFTAFEAYPETRVYLEPKNPSVADDVADAVVARGRTTSTWITGYTDQVRAAQPTVQVVQKVDGTLPRRPRAFLRAGVGIVAGQSGRLEARTVARYQRRGIEVQGRNIKKTGSWRRLIQAGADAQLTDRPAGLVAFCPVALEDPRIKPRRSGRTGPRAMVIRGSFFYDVQNVRVAGREVAFKVASPQRIDARIKGVRAKRVRVYVRTPNGAVERTVRLRR</sequence>
<keyword evidence="1" id="KW-0732">Signal</keyword>
<proteinExistence type="predicted"/>
<dbReference type="Pfam" id="PF03009">
    <property type="entry name" value="GDPD"/>
    <property type="match status" value="1"/>
</dbReference>
<dbReference type="GO" id="GO:0008889">
    <property type="term" value="F:glycerophosphodiester phosphodiesterase activity"/>
    <property type="evidence" value="ECO:0007669"/>
    <property type="project" value="UniProtKB-EC"/>
</dbReference>
<evidence type="ECO:0000256" key="1">
    <source>
        <dbReference type="SAM" id="SignalP"/>
    </source>
</evidence>
<evidence type="ECO:0000313" key="4">
    <source>
        <dbReference type="Proteomes" id="UP000679307"/>
    </source>
</evidence>
<organism evidence="3 4">
    <name type="scientific">Nocardioides aquaticus</name>
    <dbReference type="NCBI Taxonomy" id="160826"/>
    <lineage>
        <taxon>Bacteria</taxon>
        <taxon>Bacillati</taxon>
        <taxon>Actinomycetota</taxon>
        <taxon>Actinomycetes</taxon>
        <taxon>Propionibacteriales</taxon>
        <taxon>Nocardioidaceae</taxon>
        <taxon>Nocardioides</taxon>
    </lineage>
</organism>
<dbReference type="PANTHER" id="PTHR46211">
    <property type="entry name" value="GLYCEROPHOSPHORYL DIESTER PHOSPHODIESTERASE"/>
    <property type="match status" value="1"/>
</dbReference>
<keyword evidence="3" id="KW-0378">Hydrolase</keyword>
<dbReference type="Proteomes" id="UP000679307">
    <property type="component" value="Chromosome"/>
</dbReference>
<dbReference type="EMBL" id="CP075371">
    <property type="protein sequence ID" value="QVT78410.1"/>
    <property type="molecule type" value="Genomic_DNA"/>
</dbReference>
<dbReference type="PANTHER" id="PTHR46211:SF14">
    <property type="entry name" value="GLYCEROPHOSPHODIESTER PHOSPHODIESTERASE"/>
    <property type="match status" value="1"/>
</dbReference>
<name>A0ABX8EEQ0_9ACTN</name>
<feature type="signal peptide" evidence="1">
    <location>
        <begin position="1"/>
        <end position="33"/>
    </location>
</feature>
<accession>A0ABX8EEQ0</accession>
<evidence type="ECO:0000313" key="3">
    <source>
        <dbReference type="EMBL" id="QVT78410.1"/>
    </source>
</evidence>
<reference evidence="3 4" key="1">
    <citation type="submission" date="2021-05" db="EMBL/GenBank/DDBJ databases">
        <title>Complete genome of Nocardioides aquaticus KCTC 9944T isolated from meromictic and hypersaline Ekho Lake, Antarctica.</title>
        <authorList>
            <person name="Hwang K."/>
            <person name="Kim K.M."/>
            <person name="Choe H."/>
        </authorList>
    </citation>
    <scope>NUCLEOTIDE SEQUENCE [LARGE SCALE GENOMIC DNA]</scope>
    <source>
        <strain evidence="3 4">KCTC 9944</strain>
    </source>
</reference>